<reference evidence="1 2" key="1">
    <citation type="submission" date="2020-04" db="EMBL/GenBank/DDBJ databases">
        <authorList>
            <person name="Alioto T."/>
            <person name="Alioto T."/>
            <person name="Gomez Garrido J."/>
        </authorList>
    </citation>
    <scope>NUCLEOTIDE SEQUENCE [LARGE SCALE GENOMIC DNA]</scope>
</reference>
<dbReference type="Proteomes" id="UP000494165">
    <property type="component" value="Unassembled WGS sequence"/>
</dbReference>
<dbReference type="AlphaFoldDB" id="A0A8S1C3V3"/>
<evidence type="ECO:0000313" key="2">
    <source>
        <dbReference type="Proteomes" id="UP000494165"/>
    </source>
</evidence>
<evidence type="ECO:0000313" key="1">
    <source>
        <dbReference type="EMBL" id="CAB3363943.1"/>
    </source>
</evidence>
<dbReference type="OrthoDB" id="8244802at2759"/>
<dbReference type="EMBL" id="CADEPI010000014">
    <property type="protein sequence ID" value="CAB3363943.1"/>
    <property type="molecule type" value="Genomic_DNA"/>
</dbReference>
<accession>A0A8S1C3V3</accession>
<name>A0A8S1C3V3_9INSE</name>
<comment type="caution">
    <text evidence="1">The sequence shown here is derived from an EMBL/GenBank/DDBJ whole genome shotgun (WGS) entry which is preliminary data.</text>
</comment>
<sequence>MLDEEEKSHGRHKRQDVTAIPTVPAAPLFGYTCPTELFRRMDKCCKVPQLYPTEILNKCTGRNLVNSLPKGLVRNVRPVQLRLKKNYLVSSPKNSTIKSRIEDICKVHCIFKLQRWLAPENYVDENLMYASLAIIIPPGPFQNLITSNYVRTECTGIPGYGDYLSNVTNMYGQRCMIAPFRTLRCIKRSMLLAYNYCPGIFNQNQQCDLDKAYLRQCDVFSV</sequence>
<dbReference type="Gene3D" id="1.10.238.270">
    <property type="match status" value="1"/>
</dbReference>
<keyword evidence="2" id="KW-1185">Reference proteome</keyword>
<protein>
    <submittedName>
        <fullName evidence="1">Uncharacterized protein</fullName>
    </submittedName>
</protein>
<gene>
    <name evidence="1" type="ORF">CLODIP_2_CD06978</name>
</gene>
<organism evidence="1 2">
    <name type="scientific">Cloeon dipterum</name>
    <dbReference type="NCBI Taxonomy" id="197152"/>
    <lineage>
        <taxon>Eukaryota</taxon>
        <taxon>Metazoa</taxon>
        <taxon>Ecdysozoa</taxon>
        <taxon>Arthropoda</taxon>
        <taxon>Hexapoda</taxon>
        <taxon>Insecta</taxon>
        <taxon>Pterygota</taxon>
        <taxon>Palaeoptera</taxon>
        <taxon>Ephemeroptera</taxon>
        <taxon>Pisciforma</taxon>
        <taxon>Baetidae</taxon>
        <taxon>Cloeon</taxon>
    </lineage>
</organism>
<proteinExistence type="predicted"/>